<protein>
    <recommendedName>
        <fullName evidence="18">Serine/threonine-protein kinase receptor</fullName>
        <ecNumber evidence="18">2.7.11.30</ecNumber>
    </recommendedName>
</protein>
<feature type="region of interest" description="Disordered" evidence="19">
    <location>
        <begin position="454"/>
        <end position="626"/>
    </location>
</feature>
<keyword evidence="8 18" id="KW-0547">Nucleotide-binding</keyword>
<comment type="caution">
    <text evidence="21">The sequence shown here is derived from an EMBL/GenBank/DDBJ whole genome shotgun (WGS) entry which is preliminary data.</text>
</comment>
<dbReference type="EC" id="2.7.11.30" evidence="18"/>
<feature type="region of interest" description="Disordered" evidence="19">
    <location>
        <begin position="991"/>
        <end position="1018"/>
    </location>
</feature>
<feature type="compositionally biased region" description="Polar residues" evidence="19">
    <location>
        <begin position="454"/>
        <end position="480"/>
    </location>
</feature>
<evidence type="ECO:0000256" key="14">
    <source>
        <dbReference type="ARBA" id="ARBA00023170"/>
    </source>
</evidence>
<evidence type="ECO:0000256" key="13">
    <source>
        <dbReference type="ARBA" id="ARBA00023136"/>
    </source>
</evidence>
<keyword evidence="15" id="KW-0325">Glycoprotein</keyword>
<feature type="compositionally biased region" description="Basic and acidic residues" evidence="19">
    <location>
        <begin position="720"/>
        <end position="730"/>
    </location>
</feature>
<feature type="region of interest" description="Disordered" evidence="19">
    <location>
        <begin position="875"/>
        <end position="973"/>
    </location>
</feature>
<evidence type="ECO:0000256" key="3">
    <source>
        <dbReference type="ARBA" id="ARBA00022527"/>
    </source>
</evidence>
<dbReference type="GO" id="GO:0005524">
    <property type="term" value="F:ATP binding"/>
    <property type="evidence" value="ECO:0007669"/>
    <property type="project" value="UniProtKB-UniRule"/>
</dbReference>
<comment type="subcellular location">
    <subcellularLocation>
        <location evidence="1 18">Membrane</location>
        <topology evidence="1 18">Single-pass type I membrane protein</topology>
    </subcellularLocation>
</comment>
<name>A0ABD0LET8_9CAEN</name>
<feature type="compositionally biased region" description="Basic and acidic residues" evidence="19">
    <location>
        <begin position="803"/>
        <end position="823"/>
    </location>
</feature>
<keyword evidence="12 18" id="KW-1133">Transmembrane helix</keyword>
<dbReference type="InterPro" id="IPR045860">
    <property type="entry name" value="Snake_toxin-like_sf"/>
</dbReference>
<keyword evidence="18" id="KW-0464">Manganese</keyword>
<feature type="domain" description="Protein kinase" evidence="20">
    <location>
        <begin position="121"/>
        <end position="428"/>
    </location>
</feature>
<organism evidence="21 22">
    <name type="scientific">Batillaria attramentaria</name>
    <dbReference type="NCBI Taxonomy" id="370345"/>
    <lineage>
        <taxon>Eukaryota</taxon>
        <taxon>Metazoa</taxon>
        <taxon>Spiralia</taxon>
        <taxon>Lophotrochozoa</taxon>
        <taxon>Mollusca</taxon>
        <taxon>Gastropoda</taxon>
        <taxon>Caenogastropoda</taxon>
        <taxon>Sorbeoconcha</taxon>
        <taxon>Cerithioidea</taxon>
        <taxon>Batillariidae</taxon>
        <taxon>Batillaria</taxon>
    </lineage>
</organism>
<evidence type="ECO:0000256" key="5">
    <source>
        <dbReference type="ARBA" id="ARBA00022692"/>
    </source>
</evidence>
<keyword evidence="7" id="KW-0732">Signal</keyword>
<feature type="compositionally biased region" description="Polar residues" evidence="19">
    <location>
        <begin position="736"/>
        <end position="761"/>
    </location>
</feature>
<dbReference type="SUPFAM" id="SSF56112">
    <property type="entry name" value="Protein kinase-like (PK-like)"/>
    <property type="match status" value="1"/>
</dbReference>
<dbReference type="Pfam" id="PF07714">
    <property type="entry name" value="PK_Tyr_Ser-Thr"/>
    <property type="match status" value="1"/>
</dbReference>
<keyword evidence="13 18" id="KW-0472">Membrane</keyword>
<evidence type="ECO:0000256" key="17">
    <source>
        <dbReference type="ARBA" id="ARBA00048773"/>
    </source>
</evidence>
<keyword evidence="4 18" id="KW-0808">Transferase</keyword>
<dbReference type="Gene3D" id="3.30.200.20">
    <property type="entry name" value="Phosphorylase Kinase, domain 1"/>
    <property type="match status" value="1"/>
</dbReference>
<evidence type="ECO:0000256" key="1">
    <source>
        <dbReference type="ARBA" id="ARBA00004479"/>
    </source>
</evidence>
<evidence type="ECO:0000256" key="7">
    <source>
        <dbReference type="ARBA" id="ARBA00022729"/>
    </source>
</evidence>
<dbReference type="InterPro" id="IPR001245">
    <property type="entry name" value="Ser-Thr/Tyr_kinase_cat_dom"/>
</dbReference>
<evidence type="ECO:0000256" key="8">
    <source>
        <dbReference type="ARBA" id="ARBA00022741"/>
    </source>
</evidence>
<dbReference type="AlphaFoldDB" id="A0ABD0LET8"/>
<evidence type="ECO:0000256" key="9">
    <source>
        <dbReference type="ARBA" id="ARBA00022777"/>
    </source>
</evidence>
<feature type="compositionally biased region" description="Basic and acidic residues" evidence="19">
    <location>
        <begin position="924"/>
        <end position="951"/>
    </location>
</feature>
<feature type="compositionally biased region" description="Polar residues" evidence="19">
    <location>
        <begin position="590"/>
        <end position="617"/>
    </location>
</feature>
<keyword evidence="9 18" id="KW-0418">Kinase</keyword>
<evidence type="ECO:0000313" key="22">
    <source>
        <dbReference type="Proteomes" id="UP001519460"/>
    </source>
</evidence>
<keyword evidence="11 18" id="KW-0460">Magnesium</keyword>
<dbReference type="FunFam" id="1.10.510.10:FF:000487">
    <property type="entry name" value="Anti-Muellerian hormone type-2 receptor"/>
    <property type="match status" value="1"/>
</dbReference>
<accession>A0ABD0LET8</accession>
<evidence type="ECO:0000259" key="20">
    <source>
        <dbReference type="PROSITE" id="PS50011"/>
    </source>
</evidence>
<evidence type="ECO:0000313" key="21">
    <source>
        <dbReference type="EMBL" id="KAK7497544.1"/>
    </source>
</evidence>
<feature type="non-terminal residue" evidence="21">
    <location>
        <position position="1"/>
    </location>
</feature>
<feature type="region of interest" description="Disordered" evidence="19">
    <location>
        <begin position="720"/>
        <end position="823"/>
    </location>
</feature>
<dbReference type="GO" id="GO:0016020">
    <property type="term" value="C:membrane"/>
    <property type="evidence" value="ECO:0007669"/>
    <property type="project" value="UniProtKB-SubCell"/>
</dbReference>
<feature type="compositionally biased region" description="Polar residues" evidence="19">
    <location>
        <begin position="955"/>
        <end position="964"/>
    </location>
</feature>
<dbReference type="GO" id="GO:0004675">
    <property type="term" value="F:transmembrane receptor protein serine/threonine kinase activity"/>
    <property type="evidence" value="ECO:0007669"/>
    <property type="project" value="UniProtKB-EC"/>
</dbReference>
<feature type="compositionally biased region" description="Polar residues" evidence="19">
    <location>
        <begin position="875"/>
        <end position="890"/>
    </location>
</feature>
<dbReference type="InterPro" id="IPR011009">
    <property type="entry name" value="Kinase-like_dom_sf"/>
</dbReference>
<gene>
    <name evidence="21" type="ORF">BaRGS_00011184</name>
</gene>
<dbReference type="CDD" id="cd14054">
    <property type="entry name" value="STKc_BMPR2_AMHR2"/>
    <property type="match status" value="1"/>
</dbReference>
<proteinExistence type="inferred from homology"/>
<feature type="compositionally biased region" description="Polar residues" evidence="19">
    <location>
        <begin position="551"/>
        <end position="576"/>
    </location>
</feature>
<evidence type="ECO:0000256" key="16">
    <source>
        <dbReference type="ARBA" id="ARBA00047681"/>
    </source>
</evidence>
<dbReference type="Proteomes" id="UP001519460">
    <property type="component" value="Unassembled WGS sequence"/>
</dbReference>
<dbReference type="Gene3D" id="2.10.60.10">
    <property type="entry name" value="CD59"/>
    <property type="match status" value="1"/>
</dbReference>
<dbReference type="InterPro" id="IPR000719">
    <property type="entry name" value="Prot_kinase_dom"/>
</dbReference>
<dbReference type="Gene3D" id="1.10.510.10">
    <property type="entry name" value="Transferase(Phosphotransferase) domain 1"/>
    <property type="match status" value="1"/>
</dbReference>
<sequence>CWIGEPDQCMSGTCVSSMEPKNNSHFCCCSGDMCNVNFTDGYNPADHTTTPYVPTRTQQHDNSYKIKTVVISLVSVFSVALVIIVAYFGYRMCTRPKQPSVESLHQVEAPPSKPEFDMDDLKLCHIVSKGRYAEVWKGKLEEQDIAVKIYSPHYREYYNNERSLYRLPFMEHEALVRFLGADERITQDGTPQLMIVMSYAPHGSLSSYLKNNLLDWATMVRMAHSVARGLSHLHTDIQRGDQFKPVLAHRDINTRNILVCTDLTCMLADLGFAVGTMGSKLIKKGHAEVAEQTSLTDVGTLRYMAPELLDGAVNLRDCEASLKQIDMYAMGLVLWEIAMRCVDLYQGAPVPEYKPPFHAEVGANPTFEEMQMIVVRGKRRPKFPEVWKETNQAVRSLKETIEECWDGDAEARLTALCVEERMADLPNLWAQEWKHRGMTPTLNAMMNINETSSTADKANVSEADSQGHSDSAQHTTNTDLPPSHTACPPENDETTTPLLSNGHVPNGETSMSSSVSVSQLQRSWLQEHSMSGSTVDTMLPPTPVDSANLPPKTSNLVQERNSTVLRPQQGRNPTVERNTHKRSDEELRVSGNTLVSNNRRDSLSTQSAPADNPSSESPPDFVGDGLETSLVQNDALSHRNPPIPYVQNHVHGNVPAGRPKVANTALLRGYNRGERSLREKLSRFIRPKELGLRLSSFSFFGGGRRHDYSRADDMEVDDLRQEQTSADHSHGAQRLSVHSSAASQSNVQPVQTEVRLQNGSAVTRPANLSLRNVSSSDERTRTDEVREVTLSGETTRASSGLSHDTHNHNEAPEHSEHHRDADRRYPENRLRFAEVGIAKLHIPTVSKQPVRRLQGGYSKSTSELLQLHRNHNSESCWQETDLSNSDSGDTSSKRRRPNSLSLKGHNYCMLFKPPPPLKISSKSDTNRASKSDANRASKSDANRSAKSKHEMSGPLLSTSSTAEATDSCRKKRDAFSDRAYSAEGVVSIAGRSVPNMQLRPKDELSDPSEKIRRRVKTPVRPCKKNARLSLYDDRLMSRDQDSTSKCDVEDKTLKKSSTISRIANNNNNNDSLVLDGVDGGSLDRKSHFQCTQRKADSAAVNVHLMV</sequence>
<keyword evidence="10 18" id="KW-0067">ATP-binding</keyword>
<evidence type="ECO:0000256" key="11">
    <source>
        <dbReference type="ARBA" id="ARBA00022842"/>
    </source>
</evidence>
<dbReference type="SUPFAM" id="SSF57302">
    <property type="entry name" value="Snake toxin-like"/>
    <property type="match status" value="1"/>
</dbReference>
<dbReference type="PANTHER" id="PTHR23255">
    <property type="entry name" value="TRANSFORMING GROWTH FACTOR-BETA RECEPTOR TYPE I AND II"/>
    <property type="match status" value="1"/>
</dbReference>
<comment type="similarity">
    <text evidence="2 18">Belongs to the protein kinase superfamily. TKL Ser/Thr protein kinase family. TGFB receptor subfamily.</text>
</comment>
<reference evidence="21 22" key="1">
    <citation type="journal article" date="2023" name="Sci. Data">
        <title>Genome assembly of the Korean intertidal mud-creeper Batillaria attramentaria.</title>
        <authorList>
            <person name="Patra A.K."/>
            <person name="Ho P.T."/>
            <person name="Jun S."/>
            <person name="Lee S.J."/>
            <person name="Kim Y."/>
            <person name="Won Y.J."/>
        </authorList>
    </citation>
    <scope>NUCLEOTIDE SEQUENCE [LARGE SCALE GENOMIC DNA]</scope>
    <source>
        <strain evidence="21">Wonlab-2016</strain>
    </source>
</reference>
<feature type="compositionally biased region" description="Basic and acidic residues" evidence="19">
    <location>
        <begin position="999"/>
        <end position="1010"/>
    </location>
</feature>
<keyword evidence="5 18" id="KW-0812">Transmembrane</keyword>
<evidence type="ECO:0000256" key="12">
    <source>
        <dbReference type="ARBA" id="ARBA00022989"/>
    </source>
</evidence>
<feature type="transmembrane region" description="Helical" evidence="18">
    <location>
        <begin position="69"/>
        <end position="90"/>
    </location>
</feature>
<evidence type="ECO:0000256" key="2">
    <source>
        <dbReference type="ARBA" id="ARBA00009605"/>
    </source>
</evidence>
<evidence type="ECO:0000256" key="19">
    <source>
        <dbReference type="SAM" id="MobiDB-lite"/>
    </source>
</evidence>
<comment type="catalytic activity">
    <reaction evidence="16">
        <text>L-seryl-[receptor-protein] + ATP = O-phospho-L-seryl-[receptor-protein] + ADP + H(+)</text>
        <dbReference type="Rhea" id="RHEA:18673"/>
        <dbReference type="Rhea" id="RHEA-COMP:11022"/>
        <dbReference type="Rhea" id="RHEA-COMP:11023"/>
        <dbReference type="ChEBI" id="CHEBI:15378"/>
        <dbReference type="ChEBI" id="CHEBI:29999"/>
        <dbReference type="ChEBI" id="CHEBI:30616"/>
        <dbReference type="ChEBI" id="CHEBI:83421"/>
        <dbReference type="ChEBI" id="CHEBI:456216"/>
        <dbReference type="EC" id="2.7.11.30"/>
    </reaction>
</comment>
<dbReference type="EMBL" id="JACVVK020000057">
    <property type="protein sequence ID" value="KAK7497544.1"/>
    <property type="molecule type" value="Genomic_DNA"/>
</dbReference>
<feature type="compositionally biased region" description="Basic and acidic residues" evidence="19">
    <location>
        <begin position="776"/>
        <end position="787"/>
    </location>
</feature>
<comment type="catalytic activity">
    <reaction evidence="17 18">
        <text>L-threonyl-[receptor-protein] + ATP = O-phospho-L-threonyl-[receptor-protein] + ADP + H(+)</text>
        <dbReference type="Rhea" id="RHEA:44880"/>
        <dbReference type="Rhea" id="RHEA-COMP:11024"/>
        <dbReference type="Rhea" id="RHEA-COMP:11025"/>
        <dbReference type="ChEBI" id="CHEBI:15378"/>
        <dbReference type="ChEBI" id="CHEBI:30013"/>
        <dbReference type="ChEBI" id="CHEBI:30616"/>
        <dbReference type="ChEBI" id="CHEBI:61977"/>
        <dbReference type="ChEBI" id="CHEBI:456216"/>
        <dbReference type="EC" id="2.7.11.30"/>
    </reaction>
</comment>
<dbReference type="PROSITE" id="PS50011">
    <property type="entry name" value="PROTEIN_KINASE_DOM"/>
    <property type="match status" value="1"/>
</dbReference>
<dbReference type="PRINTS" id="PR00653">
    <property type="entry name" value="ACTIVIN2R"/>
</dbReference>
<dbReference type="PANTHER" id="PTHR23255:SF100">
    <property type="entry name" value="RECEPTOR PROTEIN SERINE_THREONINE KINASE"/>
    <property type="match status" value="1"/>
</dbReference>
<evidence type="ECO:0000256" key="10">
    <source>
        <dbReference type="ARBA" id="ARBA00022840"/>
    </source>
</evidence>
<evidence type="ECO:0000256" key="6">
    <source>
        <dbReference type="ARBA" id="ARBA00022723"/>
    </source>
</evidence>
<keyword evidence="14 18" id="KW-0675">Receptor</keyword>
<evidence type="ECO:0000256" key="15">
    <source>
        <dbReference type="ARBA" id="ARBA00023180"/>
    </source>
</evidence>
<feature type="compositionally biased region" description="Basic and acidic residues" evidence="19">
    <location>
        <begin position="577"/>
        <end position="588"/>
    </location>
</feature>
<feature type="compositionally biased region" description="Polar residues" evidence="19">
    <location>
        <begin position="791"/>
        <end position="802"/>
    </location>
</feature>
<evidence type="ECO:0000256" key="18">
    <source>
        <dbReference type="RuleBase" id="RU361271"/>
    </source>
</evidence>
<feature type="compositionally biased region" description="Polar residues" evidence="19">
    <location>
        <begin position="519"/>
        <end position="536"/>
    </location>
</feature>
<evidence type="ECO:0000256" key="4">
    <source>
        <dbReference type="ARBA" id="ARBA00022679"/>
    </source>
</evidence>
<keyword evidence="6 18" id="KW-0479">Metal-binding</keyword>
<dbReference type="GO" id="GO:0046872">
    <property type="term" value="F:metal ion binding"/>
    <property type="evidence" value="ECO:0007669"/>
    <property type="project" value="UniProtKB-KW"/>
</dbReference>
<keyword evidence="22" id="KW-1185">Reference proteome</keyword>
<comment type="cofactor">
    <cofactor evidence="18">
        <name>Mg(2+)</name>
        <dbReference type="ChEBI" id="CHEBI:18420"/>
    </cofactor>
    <cofactor evidence="18">
        <name>Mn(2+)</name>
        <dbReference type="ChEBI" id="CHEBI:29035"/>
    </cofactor>
</comment>
<dbReference type="InterPro" id="IPR000333">
    <property type="entry name" value="TGFB_receptor"/>
</dbReference>
<keyword evidence="3 18" id="KW-0723">Serine/threonine-protein kinase</keyword>